<dbReference type="PROSITE" id="PS50850">
    <property type="entry name" value="MFS"/>
    <property type="match status" value="1"/>
</dbReference>
<evidence type="ECO:0000256" key="7">
    <source>
        <dbReference type="SAM" id="Phobius"/>
    </source>
</evidence>
<evidence type="ECO:0000256" key="2">
    <source>
        <dbReference type="ARBA" id="ARBA00022448"/>
    </source>
</evidence>
<dbReference type="PRINTS" id="PR01036">
    <property type="entry name" value="TCRTETB"/>
</dbReference>
<evidence type="ECO:0000256" key="1">
    <source>
        <dbReference type="ARBA" id="ARBA00004651"/>
    </source>
</evidence>
<dbReference type="SUPFAM" id="SSF103473">
    <property type="entry name" value="MFS general substrate transporter"/>
    <property type="match status" value="1"/>
</dbReference>
<evidence type="ECO:0000259" key="8">
    <source>
        <dbReference type="PROSITE" id="PS50850"/>
    </source>
</evidence>
<feature type="transmembrane region" description="Helical" evidence="7">
    <location>
        <begin position="225"/>
        <end position="246"/>
    </location>
</feature>
<feature type="transmembrane region" description="Helical" evidence="7">
    <location>
        <begin position="267"/>
        <end position="292"/>
    </location>
</feature>
<feature type="transmembrane region" description="Helical" evidence="7">
    <location>
        <begin position="163"/>
        <end position="187"/>
    </location>
</feature>
<evidence type="ECO:0000313" key="9">
    <source>
        <dbReference type="EMBL" id="GAA1953098.1"/>
    </source>
</evidence>
<keyword evidence="4 7" id="KW-0812">Transmembrane</keyword>
<sequence length="503" mass="52053">MTGALSPRRRWAALAVCCLAQLLITLDLTVLHLAVPKLLEDLRPTSTEFLWITDVYGFTLAGFLVTMGNLGDRIGRKKLLLIGSAVFGAASLATAFAPNVELLITARALLGIAAATLMPSTLSLVRNVFTDAKQRTMAIGLWSGVAILGIGFGPVIAGFLLSYFWWGSVFLVNVPVVALLVLAGAVVLPESRNPSPGRLDARSVALSIAGMIAIVYAIKEIAHRGPWHADVLIAAIVGISALALFLRRQRNLTEPLIDVKLFKQRAFSATVGVTLVAMFVQLATSLATAQYFQLVLGWSPIRSGLAGLPGMAGALVGGALCGLVVSKIGRAATVAIGCALSAAGFLGLAQVGVGTGYPYVVVVMVVFGAGVASTLTVATDTVLGAVPKERAGAASAISETANELGAALGIAILGSVLTAVYRSRLDLPGLPDTAKETLGNTVAFAQHLPAADTVLRHAREAFMTGLQTTMYLSAGLLAVLGFLAMIGLRGVPEVLGEPEPVAA</sequence>
<dbReference type="Proteomes" id="UP001501116">
    <property type="component" value="Unassembled WGS sequence"/>
</dbReference>
<dbReference type="Gene3D" id="1.20.1720.10">
    <property type="entry name" value="Multidrug resistance protein D"/>
    <property type="match status" value="1"/>
</dbReference>
<feature type="transmembrane region" description="Helical" evidence="7">
    <location>
        <begin position="304"/>
        <end position="325"/>
    </location>
</feature>
<keyword evidence="6 7" id="KW-0472">Membrane</keyword>
<feature type="domain" description="Major facilitator superfamily (MFS) profile" evidence="8">
    <location>
        <begin position="13"/>
        <end position="493"/>
    </location>
</feature>
<dbReference type="PANTHER" id="PTHR42718:SF47">
    <property type="entry name" value="METHYL VIOLOGEN RESISTANCE PROTEIN SMVA"/>
    <property type="match status" value="1"/>
</dbReference>
<evidence type="ECO:0000256" key="3">
    <source>
        <dbReference type="ARBA" id="ARBA00022475"/>
    </source>
</evidence>
<keyword evidence="2" id="KW-0813">Transport</keyword>
<gene>
    <name evidence="9" type="ORF">GCM10009754_22830</name>
</gene>
<feature type="transmembrane region" description="Helical" evidence="7">
    <location>
        <begin position="137"/>
        <end position="157"/>
    </location>
</feature>
<evidence type="ECO:0000256" key="5">
    <source>
        <dbReference type="ARBA" id="ARBA00022989"/>
    </source>
</evidence>
<evidence type="ECO:0000256" key="4">
    <source>
        <dbReference type="ARBA" id="ARBA00022692"/>
    </source>
</evidence>
<feature type="transmembrane region" description="Helical" evidence="7">
    <location>
        <begin position="49"/>
        <end position="67"/>
    </location>
</feature>
<proteinExistence type="predicted"/>
<name>A0ABN2QKC5_9PSEU</name>
<dbReference type="PANTHER" id="PTHR42718">
    <property type="entry name" value="MAJOR FACILITATOR SUPERFAMILY MULTIDRUG TRANSPORTER MFSC"/>
    <property type="match status" value="1"/>
</dbReference>
<keyword evidence="5 7" id="KW-1133">Transmembrane helix</keyword>
<dbReference type="RefSeq" id="WP_344416529.1">
    <property type="nucleotide sequence ID" value="NZ_BAAANN010000007.1"/>
</dbReference>
<dbReference type="Pfam" id="PF07690">
    <property type="entry name" value="MFS_1"/>
    <property type="match status" value="1"/>
</dbReference>
<feature type="transmembrane region" description="Helical" evidence="7">
    <location>
        <begin position="332"/>
        <end position="353"/>
    </location>
</feature>
<comment type="caution">
    <text evidence="9">The sequence shown here is derived from an EMBL/GenBank/DDBJ whole genome shotgun (WGS) entry which is preliminary data.</text>
</comment>
<keyword evidence="3" id="KW-1003">Cell membrane</keyword>
<dbReference type="InterPro" id="IPR036259">
    <property type="entry name" value="MFS_trans_sf"/>
</dbReference>
<dbReference type="EMBL" id="BAAANN010000007">
    <property type="protein sequence ID" value="GAA1953098.1"/>
    <property type="molecule type" value="Genomic_DNA"/>
</dbReference>
<keyword evidence="10" id="KW-1185">Reference proteome</keyword>
<evidence type="ECO:0000256" key="6">
    <source>
        <dbReference type="ARBA" id="ARBA00023136"/>
    </source>
</evidence>
<evidence type="ECO:0000313" key="10">
    <source>
        <dbReference type="Proteomes" id="UP001501116"/>
    </source>
</evidence>
<comment type="subcellular location">
    <subcellularLocation>
        <location evidence="1">Cell membrane</location>
        <topology evidence="1">Multi-pass membrane protein</topology>
    </subcellularLocation>
</comment>
<feature type="transmembrane region" description="Helical" evidence="7">
    <location>
        <begin position="104"/>
        <end position="125"/>
    </location>
</feature>
<feature type="transmembrane region" description="Helical" evidence="7">
    <location>
        <begin position="359"/>
        <end position="383"/>
    </location>
</feature>
<feature type="transmembrane region" description="Helical" evidence="7">
    <location>
        <begin position="470"/>
        <end position="488"/>
    </location>
</feature>
<dbReference type="Gene3D" id="1.20.1250.20">
    <property type="entry name" value="MFS general substrate transporter like domains"/>
    <property type="match status" value="1"/>
</dbReference>
<organism evidence="9 10">
    <name type="scientific">Amycolatopsis minnesotensis</name>
    <dbReference type="NCBI Taxonomy" id="337894"/>
    <lineage>
        <taxon>Bacteria</taxon>
        <taxon>Bacillati</taxon>
        <taxon>Actinomycetota</taxon>
        <taxon>Actinomycetes</taxon>
        <taxon>Pseudonocardiales</taxon>
        <taxon>Pseudonocardiaceae</taxon>
        <taxon>Amycolatopsis</taxon>
    </lineage>
</organism>
<dbReference type="InterPro" id="IPR011701">
    <property type="entry name" value="MFS"/>
</dbReference>
<accession>A0ABN2QKC5</accession>
<dbReference type="InterPro" id="IPR020846">
    <property type="entry name" value="MFS_dom"/>
</dbReference>
<feature type="transmembrane region" description="Helical" evidence="7">
    <location>
        <begin position="12"/>
        <end position="34"/>
    </location>
</feature>
<feature type="transmembrane region" description="Helical" evidence="7">
    <location>
        <begin position="199"/>
        <end position="219"/>
    </location>
</feature>
<reference evidence="9 10" key="1">
    <citation type="journal article" date="2019" name="Int. J. Syst. Evol. Microbiol.">
        <title>The Global Catalogue of Microorganisms (GCM) 10K type strain sequencing project: providing services to taxonomists for standard genome sequencing and annotation.</title>
        <authorList>
            <consortium name="The Broad Institute Genomics Platform"/>
            <consortium name="The Broad Institute Genome Sequencing Center for Infectious Disease"/>
            <person name="Wu L."/>
            <person name="Ma J."/>
        </authorList>
    </citation>
    <scope>NUCLEOTIDE SEQUENCE [LARGE SCALE GENOMIC DNA]</scope>
    <source>
        <strain evidence="9 10">JCM 14545</strain>
    </source>
</reference>
<feature type="transmembrane region" description="Helical" evidence="7">
    <location>
        <begin position="79"/>
        <end position="98"/>
    </location>
</feature>
<protein>
    <submittedName>
        <fullName evidence="9">MFS transporter</fullName>
    </submittedName>
</protein>
<dbReference type="CDD" id="cd17321">
    <property type="entry name" value="MFS_MMR_MDR_like"/>
    <property type="match status" value="1"/>
</dbReference>